<feature type="transmembrane region" description="Helical" evidence="6">
    <location>
        <begin position="337"/>
        <end position="355"/>
    </location>
</feature>
<evidence type="ECO:0000256" key="4">
    <source>
        <dbReference type="ARBA" id="ARBA00022989"/>
    </source>
</evidence>
<dbReference type="InterPro" id="IPR011701">
    <property type="entry name" value="MFS"/>
</dbReference>
<comment type="caution">
    <text evidence="8">The sequence shown here is derived from an EMBL/GenBank/DDBJ whole genome shotgun (WGS) entry which is preliminary data.</text>
</comment>
<dbReference type="PROSITE" id="PS00216">
    <property type="entry name" value="SUGAR_TRANSPORT_1"/>
    <property type="match status" value="1"/>
</dbReference>
<keyword evidence="4 6" id="KW-1133">Transmembrane helix</keyword>
<dbReference type="PROSITE" id="PS50850">
    <property type="entry name" value="MFS"/>
    <property type="match status" value="1"/>
</dbReference>
<evidence type="ECO:0000256" key="3">
    <source>
        <dbReference type="ARBA" id="ARBA00022692"/>
    </source>
</evidence>
<gene>
    <name evidence="8" type="ORF">LITE_LOCUS14571</name>
</gene>
<dbReference type="Gene3D" id="1.20.1250.20">
    <property type="entry name" value="MFS general substrate transporter like domains"/>
    <property type="match status" value="1"/>
</dbReference>
<reference evidence="8" key="1">
    <citation type="submission" date="2022-08" db="EMBL/GenBank/DDBJ databases">
        <authorList>
            <person name="Gutierrez-Valencia J."/>
        </authorList>
    </citation>
    <scope>NUCLEOTIDE SEQUENCE</scope>
</reference>
<evidence type="ECO:0000313" key="8">
    <source>
        <dbReference type="EMBL" id="CAI0409968.1"/>
    </source>
</evidence>
<dbReference type="InterPro" id="IPR036259">
    <property type="entry name" value="MFS_trans_sf"/>
</dbReference>
<dbReference type="Pfam" id="PF07690">
    <property type="entry name" value="MFS_1"/>
    <property type="match status" value="1"/>
</dbReference>
<feature type="transmembrane region" description="Helical" evidence="6">
    <location>
        <begin position="177"/>
        <end position="198"/>
    </location>
</feature>
<feature type="transmembrane region" description="Helical" evidence="6">
    <location>
        <begin position="362"/>
        <end position="380"/>
    </location>
</feature>
<proteinExistence type="predicted"/>
<dbReference type="InterPro" id="IPR020846">
    <property type="entry name" value="MFS_dom"/>
</dbReference>
<name>A0AAV0JK05_9ROSI</name>
<evidence type="ECO:0000259" key="7">
    <source>
        <dbReference type="PROSITE" id="PS50850"/>
    </source>
</evidence>
<feature type="transmembrane region" description="Helical" evidence="6">
    <location>
        <begin position="452"/>
        <end position="472"/>
    </location>
</feature>
<dbReference type="EMBL" id="CAMGYJ010000005">
    <property type="protein sequence ID" value="CAI0409968.1"/>
    <property type="molecule type" value="Genomic_DNA"/>
</dbReference>
<keyword evidence="9" id="KW-1185">Reference proteome</keyword>
<dbReference type="PANTHER" id="PTHR23511">
    <property type="entry name" value="SYNAPTIC VESICLE GLYCOPROTEIN 2"/>
    <property type="match status" value="1"/>
</dbReference>
<dbReference type="GO" id="GO:0016020">
    <property type="term" value="C:membrane"/>
    <property type="evidence" value="ECO:0007669"/>
    <property type="project" value="UniProtKB-SubCell"/>
</dbReference>
<dbReference type="PANTHER" id="PTHR23511:SF5">
    <property type="entry name" value="MAJOR FACILITATOR-TYPE TRANSPORTER HXNZ-RELATED"/>
    <property type="match status" value="1"/>
</dbReference>
<comment type="subcellular location">
    <subcellularLocation>
        <location evidence="1">Membrane</location>
        <topology evidence="1">Multi-pass membrane protein</topology>
    </subcellularLocation>
</comment>
<evidence type="ECO:0000256" key="6">
    <source>
        <dbReference type="SAM" id="Phobius"/>
    </source>
</evidence>
<accession>A0AAV0JK05</accession>
<dbReference type="AlphaFoldDB" id="A0AAV0JK05"/>
<dbReference type="Proteomes" id="UP001154282">
    <property type="component" value="Unassembled WGS sequence"/>
</dbReference>
<protein>
    <recommendedName>
        <fullName evidence="7">Major facilitator superfamily (MFS) profile domain-containing protein</fullName>
    </recommendedName>
</protein>
<evidence type="ECO:0000313" key="9">
    <source>
        <dbReference type="Proteomes" id="UP001154282"/>
    </source>
</evidence>
<feature type="transmembrane region" description="Helical" evidence="6">
    <location>
        <begin position="386"/>
        <end position="409"/>
    </location>
</feature>
<keyword evidence="5 6" id="KW-0472">Membrane</keyword>
<evidence type="ECO:0000256" key="2">
    <source>
        <dbReference type="ARBA" id="ARBA00022448"/>
    </source>
</evidence>
<keyword evidence="2" id="KW-0813">Transport</keyword>
<evidence type="ECO:0000256" key="5">
    <source>
        <dbReference type="ARBA" id="ARBA00023136"/>
    </source>
</evidence>
<feature type="transmembrane region" description="Helical" evidence="6">
    <location>
        <begin position="283"/>
        <end position="304"/>
    </location>
</feature>
<keyword evidence="3 6" id="KW-0812">Transmembrane</keyword>
<dbReference type="Pfam" id="PF00083">
    <property type="entry name" value="Sugar_tr"/>
    <property type="match status" value="1"/>
</dbReference>
<dbReference type="FunFam" id="1.20.1250.20:FF:000232">
    <property type="entry name" value="Organic cation/carnitine transporter 7"/>
    <property type="match status" value="1"/>
</dbReference>
<feature type="domain" description="Major facilitator superfamily (MFS) profile" evidence="7">
    <location>
        <begin position="26"/>
        <end position="475"/>
    </location>
</feature>
<feature type="transmembrane region" description="Helical" evidence="6">
    <location>
        <begin position="93"/>
        <end position="111"/>
    </location>
</feature>
<dbReference type="SUPFAM" id="SSF103473">
    <property type="entry name" value="MFS general substrate transporter"/>
    <property type="match status" value="1"/>
</dbReference>
<organism evidence="8 9">
    <name type="scientific">Linum tenue</name>
    <dbReference type="NCBI Taxonomy" id="586396"/>
    <lineage>
        <taxon>Eukaryota</taxon>
        <taxon>Viridiplantae</taxon>
        <taxon>Streptophyta</taxon>
        <taxon>Embryophyta</taxon>
        <taxon>Tracheophyta</taxon>
        <taxon>Spermatophyta</taxon>
        <taxon>Magnoliopsida</taxon>
        <taxon>eudicotyledons</taxon>
        <taxon>Gunneridae</taxon>
        <taxon>Pentapetalae</taxon>
        <taxon>rosids</taxon>
        <taxon>fabids</taxon>
        <taxon>Malpighiales</taxon>
        <taxon>Linaceae</taxon>
        <taxon>Linum</taxon>
    </lineage>
</organism>
<dbReference type="GO" id="GO:0022857">
    <property type="term" value="F:transmembrane transporter activity"/>
    <property type="evidence" value="ECO:0007669"/>
    <property type="project" value="InterPro"/>
</dbReference>
<dbReference type="InterPro" id="IPR005829">
    <property type="entry name" value="Sugar_transporter_CS"/>
</dbReference>
<feature type="transmembrane region" description="Helical" evidence="6">
    <location>
        <begin position="150"/>
        <end position="171"/>
    </location>
</feature>
<evidence type="ECO:0000256" key="1">
    <source>
        <dbReference type="ARBA" id="ARBA00004141"/>
    </source>
</evidence>
<feature type="transmembrane region" description="Helical" evidence="6">
    <location>
        <begin position="63"/>
        <end position="81"/>
    </location>
</feature>
<feature type="transmembrane region" description="Helical" evidence="6">
    <location>
        <begin position="117"/>
        <end position="138"/>
    </location>
</feature>
<sequence>MADQRAGYSVDEALLALGFGKFQTLVFLYAGMGWLTEAMEMMILSFIGPAVKSVWNLSANQETLISVVVFAGMLIGAYSWGAVSDKLGRRNGFLFTALVTSAAGILSAFAWNYTVLIIARGLVGLGLGGGPVLFSWFLEFVPATNRGLWMIIFYVFWTIGTIIEVAIAWFIMPRWGWRWLVGVSAVPSFTLLVLYPLTPESPRYLCLKGRKGDAIRVMEKMAKLNKKELPPGVLLTDHEVERQGQVVTPELGEPDSTPSTPSRWEDADIGAMKTLMMLLSRKLVRSTVLLWLIFFANAFSYYGLVLLTTQLNRPDRCNSHAPQSGDNSDDSVDYKNVFITTLAECPGLLVAAVVIDRIGRKISMASLFFICIAFVLPLVVHQSPLVTTILLFGARICITGTFAVAFVIAPELYPTSVRSTGFGLASAVGRIGGMVCPYVAVKLMEACHQREALLLFAGVVAIGLVATVLIPYDTKGCELTESIASTKHDKPHEDA</sequence>
<dbReference type="InterPro" id="IPR005828">
    <property type="entry name" value="MFS_sugar_transport-like"/>
</dbReference>